<keyword evidence="10 11" id="KW-0998">Cell outer membrane</keyword>
<dbReference type="GO" id="GO:0044718">
    <property type="term" value="P:siderophore transmembrane transport"/>
    <property type="evidence" value="ECO:0007669"/>
    <property type="project" value="TreeGrafter"/>
</dbReference>
<keyword evidence="4 11" id="KW-1134">Transmembrane beta strand</keyword>
<feature type="domain" description="TonB-dependent receptor plug" evidence="15">
    <location>
        <begin position="34"/>
        <end position="136"/>
    </location>
</feature>
<dbReference type="EMBL" id="BMDI01000001">
    <property type="protein sequence ID" value="GGI18090.1"/>
    <property type="molecule type" value="Genomic_DNA"/>
</dbReference>
<evidence type="ECO:0000256" key="7">
    <source>
        <dbReference type="ARBA" id="ARBA00023077"/>
    </source>
</evidence>
<evidence type="ECO:0000259" key="14">
    <source>
        <dbReference type="Pfam" id="PF00593"/>
    </source>
</evidence>
<proteinExistence type="inferred from homology"/>
<organism evidence="16 17">
    <name type="scientific">Oxalicibacterium faecigallinarum</name>
    <dbReference type="NCBI Taxonomy" id="573741"/>
    <lineage>
        <taxon>Bacteria</taxon>
        <taxon>Pseudomonadati</taxon>
        <taxon>Pseudomonadota</taxon>
        <taxon>Betaproteobacteria</taxon>
        <taxon>Burkholderiales</taxon>
        <taxon>Oxalobacteraceae</taxon>
        <taxon>Oxalicibacterium</taxon>
    </lineage>
</organism>
<accession>A0A8J3AT35</accession>
<evidence type="ECO:0000256" key="13">
    <source>
        <dbReference type="RuleBase" id="RU003357"/>
    </source>
</evidence>
<dbReference type="PANTHER" id="PTHR30069:SF27">
    <property type="entry name" value="BLL4766 PROTEIN"/>
    <property type="match status" value="1"/>
</dbReference>
<dbReference type="InterPro" id="IPR037066">
    <property type="entry name" value="Plug_dom_sf"/>
</dbReference>
<feature type="domain" description="TonB-dependent receptor-like beta-barrel" evidence="14">
    <location>
        <begin position="215"/>
        <end position="610"/>
    </location>
</feature>
<evidence type="ECO:0000256" key="9">
    <source>
        <dbReference type="ARBA" id="ARBA00023170"/>
    </source>
</evidence>
<keyword evidence="7 13" id="KW-0798">TonB box</keyword>
<dbReference type="InterPro" id="IPR000531">
    <property type="entry name" value="Beta-barrel_TonB"/>
</dbReference>
<keyword evidence="17" id="KW-1185">Reference proteome</keyword>
<evidence type="ECO:0000256" key="12">
    <source>
        <dbReference type="PROSITE-ProRule" id="PRU10144"/>
    </source>
</evidence>
<evidence type="ECO:0000313" key="16">
    <source>
        <dbReference type="EMBL" id="GGI18090.1"/>
    </source>
</evidence>
<dbReference type="InterPro" id="IPR012910">
    <property type="entry name" value="Plug_dom"/>
</dbReference>
<dbReference type="InterPro" id="IPR039426">
    <property type="entry name" value="TonB-dep_rcpt-like"/>
</dbReference>
<evidence type="ECO:0000256" key="8">
    <source>
        <dbReference type="ARBA" id="ARBA00023136"/>
    </source>
</evidence>
<evidence type="ECO:0000259" key="15">
    <source>
        <dbReference type="Pfam" id="PF07715"/>
    </source>
</evidence>
<keyword evidence="5 11" id="KW-0812">Transmembrane</keyword>
<dbReference type="Gene3D" id="2.170.130.10">
    <property type="entry name" value="TonB-dependent receptor, plug domain"/>
    <property type="match status" value="1"/>
</dbReference>
<dbReference type="SUPFAM" id="SSF56935">
    <property type="entry name" value="Porins"/>
    <property type="match status" value="1"/>
</dbReference>
<name>A0A8J3AT35_9BURK</name>
<evidence type="ECO:0000256" key="2">
    <source>
        <dbReference type="ARBA" id="ARBA00009810"/>
    </source>
</evidence>
<evidence type="ECO:0000256" key="6">
    <source>
        <dbReference type="ARBA" id="ARBA00022729"/>
    </source>
</evidence>
<keyword evidence="9 16" id="KW-0675">Receptor</keyword>
<sequence>MSFPVAAQVETGQQLIPVTVSGSRFESSIAPIGAIVITAEQIRESGSSNVNEAIRKIAGVFGRQNLSGTSDSSLDLRGFGANSDQNVAVFVDGIRISENELQPAMMSAIAIETVERIEIVRGGSSVLYGEGSTGGTIQIITKRGLANTTSGSVVAEVGNFGYQDMRASLSKGWDSFALNANLGSLRTDNYRKNSELKQDNFSGGLQWASKISRIGLRVDSLRQDARFPGSLTEAQYLQNPRQTMNPFDYGSTDSDRYTLFGEINLKDIQLAAELSRRDKKGNSFGIDSFDGKTLSDFKSNVTQFSPRVRYISKSAQYSNEFVVGVDFAESKNMRDGVYQSNGFGDFPSASETSQQSKAIYARNDLRFEKTQISFGFRHEKFDQDFRNKIDATKNYDESFSLNAFDLQGSYQISNLIKVFSKIGRSYRVANADENSYSFNNERLRPQRSNDFEFGSSIELNKTKLVAKVFRHNLKDEIFFNPTLPGSLGTGVNVNLDKTRRQGVEIDATTGLSETFSLSAFLQHVSAKLVSGPNDGNDMVLVPKNTATLRLNWLPGNGQTAYVGAQWVDSQLYGGDFTNTCGVRIPAYATLDARYSIKLGTWEFALSGSNLTDKNYFGQAFGDTNGGSCKDGIYPNAGRALKFTARINF</sequence>
<dbReference type="Pfam" id="PF07715">
    <property type="entry name" value="Plug"/>
    <property type="match status" value="1"/>
</dbReference>
<dbReference type="AlphaFoldDB" id="A0A8J3AT35"/>
<evidence type="ECO:0000256" key="3">
    <source>
        <dbReference type="ARBA" id="ARBA00022448"/>
    </source>
</evidence>
<dbReference type="PANTHER" id="PTHR30069">
    <property type="entry name" value="TONB-DEPENDENT OUTER MEMBRANE RECEPTOR"/>
    <property type="match status" value="1"/>
</dbReference>
<comment type="similarity">
    <text evidence="2 11 13">Belongs to the TonB-dependent receptor family.</text>
</comment>
<dbReference type="GO" id="GO:0015344">
    <property type="term" value="F:siderophore uptake transmembrane transporter activity"/>
    <property type="evidence" value="ECO:0007669"/>
    <property type="project" value="TreeGrafter"/>
</dbReference>
<keyword evidence="6" id="KW-0732">Signal</keyword>
<comment type="subcellular location">
    <subcellularLocation>
        <location evidence="1 11">Cell outer membrane</location>
        <topology evidence="1 11">Multi-pass membrane protein</topology>
    </subcellularLocation>
</comment>
<dbReference type="GO" id="GO:0009279">
    <property type="term" value="C:cell outer membrane"/>
    <property type="evidence" value="ECO:0007669"/>
    <property type="project" value="UniProtKB-SubCell"/>
</dbReference>
<gene>
    <name evidence="16" type="ORF">GCM10008066_12260</name>
</gene>
<dbReference type="Proteomes" id="UP000642180">
    <property type="component" value="Unassembled WGS sequence"/>
</dbReference>
<dbReference type="PROSITE" id="PS01156">
    <property type="entry name" value="TONB_DEPENDENT_REC_2"/>
    <property type="match status" value="1"/>
</dbReference>
<evidence type="ECO:0000256" key="1">
    <source>
        <dbReference type="ARBA" id="ARBA00004571"/>
    </source>
</evidence>
<evidence type="ECO:0000256" key="5">
    <source>
        <dbReference type="ARBA" id="ARBA00022692"/>
    </source>
</evidence>
<evidence type="ECO:0000256" key="10">
    <source>
        <dbReference type="ARBA" id="ARBA00023237"/>
    </source>
</evidence>
<comment type="caution">
    <text evidence="16">The sequence shown here is derived from an EMBL/GenBank/DDBJ whole genome shotgun (WGS) entry which is preliminary data.</text>
</comment>
<evidence type="ECO:0000256" key="11">
    <source>
        <dbReference type="PROSITE-ProRule" id="PRU01360"/>
    </source>
</evidence>
<dbReference type="InterPro" id="IPR036942">
    <property type="entry name" value="Beta-barrel_TonB_sf"/>
</dbReference>
<dbReference type="PROSITE" id="PS52016">
    <property type="entry name" value="TONB_DEPENDENT_REC_3"/>
    <property type="match status" value="1"/>
</dbReference>
<keyword evidence="8 11" id="KW-0472">Membrane</keyword>
<dbReference type="Pfam" id="PF00593">
    <property type="entry name" value="TonB_dep_Rec_b-barrel"/>
    <property type="match status" value="1"/>
</dbReference>
<keyword evidence="3 11" id="KW-0813">Transport</keyword>
<dbReference type="InterPro" id="IPR010917">
    <property type="entry name" value="TonB_rcpt_CS"/>
</dbReference>
<reference evidence="17" key="1">
    <citation type="journal article" date="2019" name="Int. J. Syst. Evol. Microbiol.">
        <title>The Global Catalogue of Microorganisms (GCM) 10K type strain sequencing project: providing services to taxonomists for standard genome sequencing and annotation.</title>
        <authorList>
            <consortium name="The Broad Institute Genomics Platform"/>
            <consortium name="The Broad Institute Genome Sequencing Center for Infectious Disease"/>
            <person name="Wu L."/>
            <person name="Ma J."/>
        </authorList>
    </citation>
    <scope>NUCLEOTIDE SEQUENCE [LARGE SCALE GENOMIC DNA]</scope>
    <source>
        <strain evidence="17">CCM 2767</strain>
    </source>
</reference>
<protein>
    <submittedName>
        <fullName evidence="16">TonB-dependent receptor</fullName>
    </submittedName>
</protein>
<dbReference type="Gene3D" id="2.40.170.20">
    <property type="entry name" value="TonB-dependent receptor, beta-barrel domain"/>
    <property type="match status" value="1"/>
</dbReference>
<evidence type="ECO:0000313" key="17">
    <source>
        <dbReference type="Proteomes" id="UP000642180"/>
    </source>
</evidence>
<feature type="short sequence motif" description="TonB C-terminal box" evidence="12">
    <location>
        <begin position="631"/>
        <end position="648"/>
    </location>
</feature>
<dbReference type="CDD" id="cd01347">
    <property type="entry name" value="ligand_gated_channel"/>
    <property type="match status" value="1"/>
</dbReference>
<evidence type="ECO:0000256" key="4">
    <source>
        <dbReference type="ARBA" id="ARBA00022452"/>
    </source>
</evidence>